<name>A0A074L3B9_9BACT</name>
<dbReference type="RefSeq" id="WP_035072302.1">
    <property type="nucleotide sequence ID" value="NZ_JMIH01000015.1"/>
</dbReference>
<proteinExistence type="predicted"/>
<evidence type="ECO:0000313" key="1">
    <source>
        <dbReference type="EMBL" id="KEO74373.1"/>
    </source>
</evidence>
<protein>
    <submittedName>
        <fullName evidence="1">Uncharacterized protein</fullName>
    </submittedName>
</protein>
<dbReference type="OrthoDB" id="826133at2"/>
<organism evidence="1 2">
    <name type="scientific">Anditalea andensis</name>
    <dbReference type="NCBI Taxonomy" id="1048983"/>
    <lineage>
        <taxon>Bacteria</taxon>
        <taxon>Pseudomonadati</taxon>
        <taxon>Bacteroidota</taxon>
        <taxon>Cytophagia</taxon>
        <taxon>Cytophagales</taxon>
        <taxon>Cytophagaceae</taxon>
        <taxon>Anditalea</taxon>
    </lineage>
</organism>
<dbReference type="EMBL" id="JMIH01000015">
    <property type="protein sequence ID" value="KEO74373.1"/>
    <property type="molecule type" value="Genomic_DNA"/>
</dbReference>
<sequence length="101" mass="11949">MKLLFTENDNPLARQKSAIVSAFYKNAENYRLLEDDEFNEQELIDFINDNNVGVLAPYLYDNFDPESITELTVSWWTEEMELEGMAQDRDWDGEPLVLKWH</sequence>
<gene>
    <name evidence="1" type="ORF">EL17_06450</name>
</gene>
<evidence type="ECO:0000313" key="2">
    <source>
        <dbReference type="Proteomes" id="UP000027821"/>
    </source>
</evidence>
<keyword evidence="2" id="KW-1185">Reference proteome</keyword>
<dbReference type="STRING" id="1048983.EL17_06450"/>
<dbReference type="eggNOG" id="ENOG5034AHC">
    <property type="taxonomic scope" value="Bacteria"/>
</dbReference>
<dbReference type="Proteomes" id="UP000027821">
    <property type="component" value="Unassembled WGS sequence"/>
</dbReference>
<reference evidence="1 2" key="1">
    <citation type="submission" date="2014-04" db="EMBL/GenBank/DDBJ databases">
        <title>Characterization and application of a salt tolerant electro-active bacterium.</title>
        <authorList>
            <person name="Yang L."/>
            <person name="Wei S."/>
            <person name="Tay Q.X.M."/>
        </authorList>
    </citation>
    <scope>NUCLEOTIDE SEQUENCE [LARGE SCALE GENOMIC DNA]</scope>
    <source>
        <strain evidence="1 2">LY1</strain>
    </source>
</reference>
<accession>A0A074L3B9</accession>
<comment type="caution">
    <text evidence="1">The sequence shown here is derived from an EMBL/GenBank/DDBJ whole genome shotgun (WGS) entry which is preliminary data.</text>
</comment>
<dbReference type="AlphaFoldDB" id="A0A074L3B9"/>